<evidence type="ECO:0000256" key="7">
    <source>
        <dbReference type="ARBA" id="ARBA00022989"/>
    </source>
</evidence>
<feature type="transmembrane region" description="Helical" evidence="9">
    <location>
        <begin position="262"/>
        <end position="281"/>
    </location>
</feature>
<evidence type="ECO:0000256" key="3">
    <source>
        <dbReference type="ARBA" id="ARBA00022475"/>
    </source>
</evidence>
<dbReference type="SUPFAM" id="SSF52540">
    <property type="entry name" value="P-loop containing nucleoside triphosphate hydrolases"/>
    <property type="match status" value="1"/>
</dbReference>
<protein>
    <submittedName>
        <fullName evidence="12">Phospholipid-lipopolysaccharide ABC transporter</fullName>
    </submittedName>
</protein>
<dbReference type="SMART" id="SM00382">
    <property type="entry name" value="AAA"/>
    <property type="match status" value="1"/>
</dbReference>
<keyword evidence="8 9" id="KW-0472">Membrane</keyword>
<dbReference type="Gene3D" id="3.40.50.300">
    <property type="entry name" value="P-loop containing nucleotide triphosphate hydrolases"/>
    <property type="match status" value="1"/>
</dbReference>
<dbReference type="Gene3D" id="1.20.1560.10">
    <property type="entry name" value="ABC transporter type 1, transmembrane domain"/>
    <property type="match status" value="1"/>
</dbReference>
<dbReference type="GO" id="GO:0016887">
    <property type="term" value="F:ATP hydrolysis activity"/>
    <property type="evidence" value="ECO:0007669"/>
    <property type="project" value="InterPro"/>
</dbReference>
<dbReference type="InterPro" id="IPR039421">
    <property type="entry name" value="Type_1_exporter"/>
</dbReference>
<dbReference type="InterPro" id="IPR017871">
    <property type="entry name" value="ABC_transporter-like_CS"/>
</dbReference>
<keyword evidence="7 9" id="KW-1133">Transmembrane helix</keyword>
<feature type="domain" description="ABC transporter" evidence="10">
    <location>
        <begin position="350"/>
        <end position="561"/>
    </location>
</feature>
<dbReference type="AlphaFoldDB" id="A0A6S6SGH0"/>
<feature type="transmembrane region" description="Helical" evidence="9">
    <location>
        <begin position="144"/>
        <end position="165"/>
    </location>
</feature>
<evidence type="ECO:0000256" key="1">
    <source>
        <dbReference type="ARBA" id="ARBA00004651"/>
    </source>
</evidence>
<dbReference type="SUPFAM" id="SSF90123">
    <property type="entry name" value="ABC transporter transmembrane region"/>
    <property type="match status" value="1"/>
</dbReference>
<dbReference type="Pfam" id="PF00664">
    <property type="entry name" value="ABC_membrane"/>
    <property type="match status" value="1"/>
</dbReference>
<dbReference type="PANTHER" id="PTHR24221:SF654">
    <property type="entry name" value="ATP-BINDING CASSETTE SUB-FAMILY B MEMBER 6"/>
    <property type="match status" value="1"/>
</dbReference>
<evidence type="ECO:0000256" key="8">
    <source>
        <dbReference type="ARBA" id="ARBA00023136"/>
    </source>
</evidence>
<dbReference type="GO" id="GO:0140359">
    <property type="term" value="F:ABC-type transporter activity"/>
    <property type="evidence" value="ECO:0007669"/>
    <property type="project" value="InterPro"/>
</dbReference>
<dbReference type="EMBL" id="CACVAU010000014">
    <property type="protein sequence ID" value="CAA6804437.1"/>
    <property type="molecule type" value="Genomic_DNA"/>
</dbReference>
<evidence type="ECO:0000313" key="12">
    <source>
        <dbReference type="EMBL" id="CAA6804437.1"/>
    </source>
</evidence>
<keyword evidence="6" id="KW-0067">ATP-binding</keyword>
<dbReference type="CDD" id="cd18553">
    <property type="entry name" value="ABC_6TM_PglK_like"/>
    <property type="match status" value="1"/>
</dbReference>
<evidence type="ECO:0000256" key="5">
    <source>
        <dbReference type="ARBA" id="ARBA00022741"/>
    </source>
</evidence>
<dbReference type="Pfam" id="PF00005">
    <property type="entry name" value="ABC_tran"/>
    <property type="match status" value="1"/>
</dbReference>
<feature type="domain" description="ABC transmembrane type-1" evidence="11">
    <location>
        <begin position="18"/>
        <end position="318"/>
    </location>
</feature>
<name>A0A6S6SGH0_9BACT</name>
<keyword evidence="3" id="KW-1003">Cell membrane</keyword>
<keyword evidence="4 9" id="KW-0812">Transmembrane</keyword>
<reference evidence="12" key="1">
    <citation type="submission" date="2020-01" db="EMBL/GenBank/DDBJ databases">
        <authorList>
            <person name="Meier V. D."/>
            <person name="Meier V D."/>
        </authorList>
    </citation>
    <scope>NUCLEOTIDE SEQUENCE</scope>
    <source>
        <strain evidence="12">HLG_WM_MAG_05</strain>
    </source>
</reference>
<dbReference type="CDD" id="cd03228">
    <property type="entry name" value="ABCC_MRP_Like"/>
    <property type="match status" value="1"/>
</dbReference>
<dbReference type="InterPro" id="IPR011527">
    <property type="entry name" value="ABC1_TM_dom"/>
</dbReference>
<dbReference type="GO" id="GO:0034040">
    <property type="term" value="F:ATPase-coupled lipid transmembrane transporter activity"/>
    <property type="evidence" value="ECO:0007669"/>
    <property type="project" value="TreeGrafter"/>
</dbReference>
<feature type="transmembrane region" description="Helical" evidence="9">
    <location>
        <begin position="72"/>
        <end position="97"/>
    </location>
</feature>
<evidence type="ECO:0000256" key="4">
    <source>
        <dbReference type="ARBA" id="ARBA00022692"/>
    </source>
</evidence>
<dbReference type="InterPro" id="IPR027417">
    <property type="entry name" value="P-loop_NTPase"/>
</dbReference>
<dbReference type="PROSITE" id="PS00211">
    <property type="entry name" value="ABC_TRANSPORTER_1"/>
    <property type="match status" value="1"/>
</dbReference>
<evidence type="ECO:0000259" key="10">
    <source>
        <dbReference type="PROSITE" id="PS50893"/>
    </source>
</evidence>
<keyword evidence="2" id="KW-0813">Transport</keyword>
<sequence>MILKLRSLLEKEDKQFLVGLILFSIFISIIEMVGISAIMPFIAMATDFTLIHSNSYYQAVYQFFDFDKEVSFVITFGMVLIVFYLFRSSINLLYFYLLNRFTQGRYHLLANRLFKNYMEMPYETFIAKNSSSLNKSIITEASNLTHLLSAILFMLSEIFVVILLYGMMLYVHYQITLLLSVILVFNALLMVKTVSVKIKKAGKDRAEAQKSFYEIINRSFANFKLIKLQKNRQEIFEDFGTFSASYAKANIVNSTLVQVPRLFLEAIGFGLIVLIVTYLVWKYENNISTVLALVSMFVLALYRLMPSVNRIMNSYNQILFYHKSLEIVDNDLKYEREVLGDKEIVFKHEIKVENIGFEYEENHPILKDINLSINKGAKVAFVGESGSGKSTLVDLLIGLNKAKTGSILIDGERLSEDNMPSWRSKIGYIPQSVYLFDGTVGENVAFGLHYDAERIAKVLKQAKIDQFLAEKKGAETFVGEGGVMLSGGQKQRIAIARALYMNPEVLVLDEATSALDDETEQEIMNEIYMISKDKTLIIIAHRLSTIDRCDRVYKVDKGYLVA</sequence>
<evidence type="ECO:0000256" key="6">
    <source>
        <dbReference type="ARBA" id="ARBA00022840"/>
    </source>
</evidence>
<dbReference type="InterPro" id="IPR003593">
    <property type="entry name" value="AAA+_ATPase"/>
</dbReference>
<evidence type="ECO:0000256" key="2">
    <source>
        <dbReference type="ARBA" id="ARBA00022448"/>
    </source>
</evidence>
<dbReference type="InterPro" id="IPR036640">
    <property type="entry name" value="ABC1_TM_sf"/>
</dbReference>
<feature type="transmembrane region" description="Helical" evidence="9">
    <location>
        <begin position="287"/>
        <end position="305"/>
    </location>
</feature>
<evidence type="ECO:0000256" key="9">
    <source>
        <dbReference type="SAM" id="Phobius"/>
    </source>
</evidence>
<dbReference type="GO" id="GO:0005524">
    <property type="term" value="F:ATP binding"/>
    <property type="evidence" value="ECO:0007669"/>
    <property type="project" value="UniProtKB-KW"/>
</dbReference>
<organism evidence="12">
    <name type="scientific">uncultured Sulfurovum sp</name>
    <dbReference type="NCBI Taxonomy" id="269237"/>
    <lineage>
        <taxon>Bacteria</taxon>
        <taxon>Pseudomonadati</taxon>
        <taxon>Campylobacterota</taxon>
        <taxon>Epsilonproteobacteria</taxon>
        <taxon>Campylobacterales</taxon>
        <taxon>Sulfurovaceae</taxon>
        <taxon>Sulfurovum</taxon>
        <taxon>environmental samples</taxon>
    </lineage>
</organism>
<dbReference type="PROSITE" id="PS50893">
    <property type="entry name" value="ABC_TRANSPORTER_2"/>
    <property type="match status" value="1"/>
</dbReference>
<evidence type="ECO:0000259" key="11">
    <source>
        <dbReference type="PROSITE" id="PS50929"/>
    </source>
</evidence>
<dbReference type="PANTHER" id="PTHR24221">
    <property type="entry name" value="ATP-BINDING CASSETTE SUB-FAMILY B"/>
    <property type="match status" value="1"/>
</dbReference>
<gene>
    <name evidence="12" type="ORF">HELGO_WM11845</name>
</gene>
<feature type="transmembrane region" description="Helical" evidence="9">
    <location>
        <begin position="171"/>
        <end position="191"/>
    </location>
</feature>
<dbReference type="InterPro" id="IPR003439">
    <property type="entry name" value="ABC_transporter-like_ATP-bd"/>
</dbReference>
<dbReference type="GO" id="GO:0005886">
    <property type="term" value="C:plasma membrane"/>
    <property type="evidence" value="ECO:0007669"/>
    <property type="project" value="UniProtKB-SubCell"/>
</dbReference>
<accession>A0A6S6SGH0</accession>
<dbReference type="PROSITE" id="PS50929">
    <property type="entry name" value="ABC_TM1F"/>
    <property type="match status" value="1"/>
</dbReference>
<comment type="subcellular location">
    <subcellularLocation>
        <location evidence="1">Cell membrane</location>
        <topology evidence="1">Multi-pass membrane protein</topology>
    </subcellularLocation>
</comment>
<keyword evidence="5" id="KW-0547">Nucleotide-binding</keyword>
<dbReference type="FunFam" id="3.40.50.300:FF:000299">
    <property type="entry name" value="ABC transporter ATP-binding protein/permease"/>
    <property type="match status" value="1"/>
</dbReference>
<proteinExistence type="predicted"/>
<feature type="transmembrane region" description="Helical" evidence="9">
    <location>
        <begin position="16"/>
        <end position="43"/>
    </location>
</feature>